<comment type="caution">
    <text evidence="9">The sequence shown here is derived from an EMBL/GenBank/DDBJ whole genome shotgun (WGS) entry which is preliminary data.</text>
</comment>
<dbReference type="Gene3D" id="3.90.70.50">
    <property type="entry name" value="Peptidase C10, streptopain"/>
    <property type="match status" value="1"/>
</dbReference>
<dbReference type="GO" id="GO:0008234">
    <property type="term" value="F:cysteine-type peptidase activity"/>
    <property type="evidence" value="ECO:0007669"/>
    <property type="project" value="UniProtKB-KW"/>
</dbReference>
<organism evidence="9 10">
    <name type="scientific">Hoylesella timonensis</name>
    <dbReference type="NCBI Taxonomy" id="386414"/>
    <lineage>
        <taxon>Bacteria</taxon>
        <taxon>Pseudomonadati</taxon>
        <taxon>Bacteroidota</taxon>
        <taxon>Bacteroidia</taxon>
        <taxon>Bacteroidales</taxon>
        <taxon>Prevotellaceae</taxon>
        <taxon>Hoylesella</taxon>
    </lineage>
</organism>
<dbReference type="PRINTS" id="PR00797">
    <property type="entry name" value="STREPTOPAIN"/>
</dbReference>
<dbReference type="SUPFAM" id="SSF54001">
    <property type="entry name" value="Cysteine proteinases"/>
    <property type="match status" value="1"/>
</dbReference>
<evidence type="ECO:0000313" key="10">
    <source>
        <dbReference type="Proteomes" id="UP000236634"/>
    </source>
</evidence>
<evidence type="ECO:0000256" key="3">
    <source>
        <dbReference type="ARBA" id="ARBA00022729"/>
    </source>
</evidence>
<evidence type="ECO:0000256" key="6">
    <source>
        <dbReference type="PIRSR" id="PIRSR600200-1"/>
    </source>
</evidence>
<dbReference type="InterPro" id="IPR044934">
    <property type="entry name" value="Streptopain_sf"/>
</dbReference>
<evidence type="ECO:0000256" key="2">
    <source>
        <dbReference type="ARBA" id="ARBA00022670"/>
    </source>
</evidence>
<sequence length="774" mass="86554">MRNRTSTLLFALLLWLSAFGAPVSKQKAQKLVENFLKENLPSSYQPTRAGKNVLKAVDGTPYYYVFSIGSQKGFVIASADDRTEPIFGYTLNGKFDKANLPEGLCDLLSYYAKELQLLDQRGETTTHLATRAGNNRTPIEQLMETQWNQSAPYNNNCPMDGKERSVTGCVATAMAQIMFYHRWPQNTLAKPIEAYTTNKKKIQCEALEPTSFEWEIMRPFYQDNLQKESEEAVAKLMRYVGQSLKMDYSAEASSTNSGNCVSALSNYFGYSKRMKLVQRSDFAYEEWNDLIYNELKNNRPVYYSASTQSRSGHAFVCDGYKEGDFFHINWGWGGMSDGYYRLSVLRPNQAGIGGDADAYALNQDAIIGIKPATEVETTPIVLTAYQLKMNPSNITRNNKTSDFNGMSLSVMFTNRCGTDFNGKIGVGLFKDNQLISVLRETNQQFPNNPYTASGPTFSGVSFGKDLDNGTYQLKAIYQVDGETEWKVSEDGDKKRIDITITDTQLKQTTADKRPQLEVKEVKMKGSKEIGVPLTITLTVENKGGDCNEEWNFNLDNKIVAIVGAYIAANATNSIEIKIKPQKEGTLSYYIQRPDGSKLYKGTIEVGHYANKDLPKIEIKPNLGKDETIEAPTLTGTIVVSNDEAGTYANGIDLVLYKIKKGTNDGYPVETYQIDQEIAGNTTVTLPFTFNSIEDGTSYFIIAWEYRNNTRTLVEQTYSYNAKFLPSGIDPIGKNAQQDHLPIYNLRGVKVGTGWKALQRLPKGIYIIGGKKVAR</sequence>
<dbReference type="Proteomes" id="UP000236634">
    <property type="component" value="Unassembled WGS sequence"/>
</dbReference>
<gene>
    <name evidence="9" type="ORF">BFS16_08995</name>
</gene>
<dbReference type="InterPro" id="IPR025896">
    <property type="entry name" value="Spi_Prtas-inh"/>
</dbReference>
<keyword evidence="4" id="KW-0378">Hydrolase</keyword>
<evidence type="ECO:0000259" key="8">
    <source>
        <dbReference type="Pfam" id="PF13734"/>
    </source>
</evidence>
<dbReference type="InterPro" id="IPR038765">
    <property type="entry name" value="Papain-like_cys_pep_sf"/>
</dbReference>
<dbReference type="EMBL" id="NBAX01000007">
    <property type="protein sequence ID" value="PNP93562.1"/>
    <property type="molecule type" value="Genomic_DNA"/>
</dbReference>
<evidence type="ECO:0000256" key="7">
    <source>
        <dbReference type="SAM" id="SignalP"/>
    </source>
</evidence>
<keyword evidence="3 7" id="KW-0732">Signal</keyword>
<feature type="signal peptide" evidence="7">
    <location>
        <begin position="1"/>
        <end position="20"/>
    </location>
</feature>
<dbReference type="InterPro" id="IPR000200">
    <property type="entry name" value="Peptidase_C10"/>
</dbReference>
<reference evidence="9 10" key="1">
    <citation type="submission" date="2017-03" db="EMBL/GenBank/DDBJ databases">
        <authorList>
            <person name="Afonso C.L."/>
            <person name="Miller P.J."/>
            <person name="Scott M.A."/>
            <person name="Spackman E."/>
            <person name="Goraichik I."/>
            <person name="Dimitrov K.M."/>
            <person name="Suarez D.L."/>
            <person name="Swayne D.E."/>
        </authorList>
    </citation>
    <scope>NUCLEOTIDE SEQUENCE [LARGE SCALE GENOMIC DNA]</scope>
    <source>
        <strain evidence="9 10">DNF00076</strain>
    </source>
</reference>
<dbReference type="AlphaFoldDB" id="A0A2K0XGC0"/>
<dbReference type="Pfam" id="PF01640">
    <property type="entry name" value="Peptidase_C10"/>
    <property type="match status" value="1"/>
</dbReference>
<keyword evidence="2" id="KW-0645">Protease</keyword>
<evidence type="ECO:0000256" key="5">
    <source>
        <dbReference type="ARBA" id="ARBA00022807"/>
    </source>
</evidence>
<protein>
    <recommendedName>
        <fullName evidence="8">Spi protease inhibitor domain-containing protein</fullName>
    </recommendedName>
</protein>
<feature type="chain" id="PRO_5014327646" description="Spi protease inhibitor domain-containing protein" evidence="7">
    <location>
        <begin position="21"/>
        <end position="774"/>
    </location>
</feature>
<comment type="similarity">
    <text evidence="1">Belongs to the peptidase C10 family.</text>
</comment>
<dbReference type="RefSeq" id="WP_103003687.1">
    <property type="nucleotide sequence ID" value="NZ_NBAX01000007.1"/>
</dbReference>
<evidence type="ECO:0000313" key="9">
    <source>
        <dbReference type="EMBL" id="PNP93562.1"/>
    </source>
</evidence>
<feature type="active site" description="Proton acceptor" evidence="6">
    <location>
        <position position="313"/>
    </location>
</feature>
<name>A0A2K0XGC0_9BACT</name>
<proteinExistence type="inferred from homology"/>
<feature type="domain" description="Spi protease inhibitor" evidence="8">
    <location>
        <begin position="21"/>
        <end position="114"/>
    </location>
</feature>
<evidence type="ECO:0000256" key="1">
    <source>
        <dbReference type="ARBA" id="ARBA00009693"/>
    </source>
</evidence>
<evidence type="ECO:0000256" key="4">
    <source>
        <dbReference type="ARBA" id="ARBA00022801"/>
    </source>
</evidence>
<keyword evidence="5" id="KW-0788">Thiol protease</keyword>
<feature type="active site" description="Nucleophile" evidence="6">
    <location>
        <position position="169"/>
    </location>
</feature>
<dbReference type="GO" id="GO:0006508">
    <property type="term" value="P:proteolysis"/>
    <property type="evidence" value="ECO:0007669"/>
    <property type="project" value="UniProtKB-KW"/>
</dbReference>
<accession>A0A2K0XGC0</accession>
<dbReference type="Pfam" id="PF13734">
    <property type="entry name" value="Inhibitor_I69"/>
    <property type="match status" value="1"/>
</dbReference>